<dbReference type="Pfam" id="PF23554">
    <property type="entry name" value="TPR_DOCK"/>
    <property type="match status" value="2"/>
</dbReference>
<evidence type="ECO:0000256" key="4">
    <source>
        <dbReference type="ARBA" id="ARBA00022658"/>
    </source>
</evidence>
<feature type="compositionally biased region" description="Polar residues" evidence="6">
    <location>
        <begin position="149"/>
        <end position="165"/>
    </location>
</feature>
<dbReference type="GO" id="GO:0005737">
    <property type="term" value="C:cytoplasm"/>
    <property type="evidence" value="ECO:0007669"/>
    <property type="project" value="UniProtKB-SubCell"/>
</dbReference>
<dbReference type="CDD" id="cd11684">
    <property type="entry name" value="DHR2_DOCK"/>
    <property type="match status" value="1"/>
</dbReference>
<feature type="region of interest" description="Disordered" evidence="6">
    <location>
        <begin position="2100"/>
        <end position="2119"/>
    </location>
</feature>
<dbReference type="GO" id="GO:0005085">
    <property type="term" value="F:guanyl-nucleotide exchange factor activity"/>
    <property type="evidence" value="ECO:0007669"/>
    <property type="project" value="UniProtKB-KW"/>
</dbReference>
<dbReference type="Gene3D" id="1.20.1270.350">
    <property type="entry name" value="Dedicator of cytokinesis N-terminal subdomain"/>
    <property type="match status" value="1"/>
</dbReference>
<dbReference type="InterPro" id="IPR032376">
    <property type="entry name" value="DOCK_N"/>
</dbReference>
<dbReference type="EMBL" id="JABCKI010000042">
    <property type="protein sequence ID" value="KAG5653619.1"/>
    <property type="molecule type" value="Genomic_DNA"/>
</dbReference>
<dbReference type="CDD" id="cd08679">
    <property type="entry name" value="C2_DOCK180_related"/>
    <property type="match status" value="1"/>
</dbReference>
<gene>
    <name evidence="9" type="ORF">H0H81_011845</name>
</gene>
<comment type="caution">
    <text evidence="9">The sequence shown here is derived from an EMBL/GenBank/DDBJ whole genome shotgun (WGS) entry which is preliminary data.</text>
</comment>
<dbReference type="PROSITE" id="PS51650">
    <property type="entry name" value="C2_DOCK"/>
    <property type="match status" value="1"/>
</dbReference>
<evidence type="ECO:0000259" key="8">
    <source>
        <dbReference type="PROSITE" id="PS51651"/>
    </source>
</evidence>
<dbReference type="Pfam" id="PF06920">
    <property type="entry name" value="DHR-2_Lobe_A"/>
    <property type="match status" value="1"/>
</dbReference>
<dbReference type="InterPro" id="IPR043162">
    <property type="entry name" value="DOCK_C_lobe_C"/>
</dbReference>
<feature type="domain" description="DOCKER" evidence="8">
    <location>
        <begin position="1604"/>
        <end position="2015"/>
    </location>
</feature>
<evidence type="ECO:0000313" key="10">
    <source>
        <dbReference type="Proteomes" id="UP000717328"/>
    </source>
</evidence>
<dbReference type="InterPro" id="IPR043161">
    <property type="entry name" value="DOCK_C_lobe_A"/>
</dbReference>
<evidence type="ECO:0000313" key="9">
    <source>
        <dbReference type="EMBL" id="KAG5653619.1"/>
    </source>
</evidence>
<dbReference type="GO" id="GO:0031267">
    <property type="term" value="F:small GTPase binding"/>
    <property type="evidence" value="ECO:0007669"/>
    <property type="project" value="TreeGrafter"/>
</dbReference>
<dbReference type="InterPro" id="IPR016024">
    <property type="entry name" value="ARM-type_fold"/>
</dbReference>
<dbReference type="InterPro" id="IPR026791">
    <property type="entry name" value="DOCK"/>
</dbReference>
<dbReference type="InterPro" id="IPR035892">
    <property type="entry name" value="C2_domain_sf"/>
</dbReference>
<dbReference type="InterPro" id="IPR046773">
    <property type="entry name" value="DOCKER_Lobe_C"/>
</dbReference>
<feature type="domain" description="C2 DOCK-type" evidence="7">
    <location>
        <begin position="677"/>
        <end position="880"/>
    </location>
</feature>
<reference evidence="9" key="1">
    <citation type="submission" date="2021-02" db="EMBL/GenBank/DDBJ databases">
        <authorList>
            <person name="Nieuwenhuis M."/>
            <person name="Van De Peppel L.J.J."/>
        </authorList>
    </citation>
    <scope>NUCLEOTIDE SEQUENCE</scope>
    <source>
        <strain evidence="9">D49</strain>
    </source>
</reference>
<keyword evidence="10" id="KW-1185">Reference proteome</keyword>
<proteinExistence type="inferred from homology"/>
<dbReference type="Gene3D" id="1.25.40.410">
    <property type="match status" value="1"/>
</dbReference>
<dbReference type="Pfam" id="PF14429">
    <property type="entry name" value="DOCK-C2"/>
    <property type="match status" value="1"/>
</dbReference>
<dbReference type="PANTHER" id="PTHR45653:SF10">
    <property type="entry name" value="MYOBLAST CITY, ISOFORM B"/>
    <property type="match status" value="1"/>
</dbReference>
<feature type="region of interest" description="Disordered" evidence="6">
    <location>
        <begin position="149"/>
        <end position="250"/>
    </location>
</feature>
<comment type="similarity">
    <text evidence="5">Belongs to the DOCK family.</text>
</comment>
<evidence type="ECO:0000256" key="1">
    <source>
        <dbReference type="ARBA" id="ARBA00004496"/>
    </source>
</evidence>
<name>A0A9P7GMZ3_9AGAR</name>
<evidence type="ECO:0000256" key="6">
    <source>
        <dbReference type="SAM" id="MobiDB-lite"/>
    </source>
</evidence>
<evidence type="ECO:0000256" key="3">
    <source>
        <dbReference type="ARBA" id="ARBA00022553"/>
    </source>
</evidence>
<keyword evidence="2" id="KW-0963">Cytoplasm</keyword>
<dbReference type="InterPro" id="IPR046769">
    <property type="entry name" value="DOCKER_Lobe_A"/>
</dbReference>
<sequence>MWEPLPLIVYGYATHPLTPSRRDTRISTRNRLSTVTEASTDENLVHRDVVSLEVGDEVYAFEKYTPRNRDPVEGIWYRGYVVSTTRRPPVTWALHDPSSSTAIKTPAKVEEPQQVFIGIFPASHIFIRDQLLDAEGLLQDLATTLGTPQSGLNGHGSSQGHSSLMSDGLSWRKGGSSIGMDTLREEEEDLENRGSRKSFRLGPPPEQANSSRAGLPVYPASLRSSSPASQEKPPPPRPSLKSGDDTASGASQPIIDEIASALREWHTLIFTYLARRDYKLFHIVREHIEALHLGRRQLLAQTLSAEETVNMRRECVTRLVSGNLVQGLDVIVRHPTWGALVSVDVEGDINFKSWVSAVRMYAMQTSLAYLTPSSDEVRPHTLGPITDYVPVGPLPTPAHSAFTDFPKHARNRSQGCLGPAPPSKAAAAKFYHVFLDVRAFVASACAPGETVELFFSLYKKQGTQFVTEEFCAILNHNGVLARNPSGRICTLFTDLSPSDVVDPIYLVCRIVRNGALKSGNSTGPGTSVDAVRRNSEASSRPETLVGWMDEDSKGYETKGQDLFPLPCRRPFGCAVLELTQLGRLMAAQRDASSLREHTMPIFIPTNEVSFSMIHQNIINNNIKEFEKSPRAEMLAVSIKTFRGDYDTIIRENMSLLQDTPPTLRLGFPDVVFPGDVRNELYIKLWCGDFSSSHTSTPRLSMVNLTRGQMGSSLNNVQVTVEVRDQQGNTIENAISQGSGEPFMTRFHSMVFQRCNEPTFGELIKVQLPPEGRPLWHLFFTFRNRTGRERANSKSGFDVMDRPFAFAFQPLFPSDHAFVEDGSHMLVMYRADKLAQLSNGYLTAPSWLPAGQKADQLAIPPEMQRIAAPIRDTLTIRSSLCSTRFTQSPVLLHLLNWEKMTDKEVLPAILTTFTFVGEGEIVKFLRDIFDSLFGILVSHSNQSGQIDHLVFNALVTVLGIVQDRRFSNFQPVLDVYIAKHFNCAAASSHMIHSMNRLLLNPTLADTASPLRAALKVWHYIFKFITRSRELQKVKEIGMGGGATAEHLETTFRRELRSLLSEVTRMMSTSSPPSIIGTQTIALQHFTSILPELAKIFPTVELVSIVTTFANAVTVGKGKILIWKLIMYLQIVKGFLFDNPESRPLLVEAVVIWIKPHFGRYDEYVHTNSNDNEAARDAARVNWLESIRLCVTIVAVMLDKLQENLVKPEIVADRSALRAEQDNVEYLLSLMPRLLDSYREFLNPASRKSIERSSAALISVTPVTFPQSYPFSLLSHLPDTPRGPNNAPVPGETDALFNPGLGETAIVFLVLILSSPTKHILEFLENSLEIEGRDRFVSLLTHFFHVATSILENDAFPKSWLNVNILAHRVLIKMMHPIATIMEKEFIPSQESESQFDANLWRECLSMLLKLLSSEKLVIEEFSPQKRRAVWRLAGDIRGEGASILLTLWQALGWVEHVSNNGEPPIRYGGYQAYLHSLVGHVVNLCLSHHDQLRNNAVQILYSMIVSEYHQSEHFDEIENELVTRLDSLFMSDSKGDDISRAFFIGQLRHLFETSDVDEQLRERIANFLDSVDLFLELLLSLRALPEGEEFSDDRVIATLRLMNFIRRIGRDEIYIKYVHQLVNMHLQSQNYVEAALTLKLHSDLHEWDLHSFVGPMEDLGLPQQSHFQRKETLCLLILDNLGKGKAWERAIDICKELAYQHAEVTFNYTRLSEILRLQATLLDHIVTEQRYYPDYYRVTFYGNFPAAIRDKRFIYRGYEWEKFGAFCERMLNKHTGAQLLKTLGDPPVDIRFGNEQYIQCTAVTPEPDRTRPIFTNPDVPLPVRNYYEHSAINLFSSSRQIKKTTRDGSEEIWLEKTYFTTEEAFPTVLRRSEVVAFEVVEISPLENALNEVETKTKELSALHMKYQALAKTSQQVSTNALAMSLNSAVDTPTNTGIGSYRQVFFSPDYVARYPDRAELIEKLKAAIDDQVRVIDSCLKLHGHLCPPEFIPFHDTLEKFFKKNFREEIRQLPPDELSETLFFSTNGDGSSYQHSLYDQTLQRTLSNASTARGNYVLPPLQLGHPTMTTLSPTSPTSTLHPPPHPKQTPLQRHLAHLARHGINGVSSAPGDTGGSDSLSVESPRNSFVNVANAVHPTVSAQIIGTSVAPSHVGSLGSFGSLKGRFSRFGSLNFGRRGNS</sequence>
<dbReference type="PROSITE" id="PS51651">
    <property type="entry name" value="DOCKER"/>
    <property type="match status" value="1"/>
</dbReference>
<dbReference type="OrthoDB" id="18896at2759"/>
<accession>A0A9P7GMZ3</accession>
<protein>
    <recommendedName>
        <fullName evidence="11">Cytoplasmic protein</fullName>
    </recommendedName>
</protein>
<dbReference type="PANTHER" id="PTHR45653">
    <property type="entry name" value="DEDICATOR OF CYTOKINESIS"/>
    <property type="match status" value="1"/>
</dbReference>
<dbReference type="Proteomes" id="UP000717328">
    <property type="component" value="Unassembled WGS sequence"/>
</dbReference>
<evidence type="ECO:0008006" key="11">
    <source>
        <dbReference type="Google" id="ProtNLM"/>
    </source>
</evidence>
<dbReference type="Pfam" id="PF20421">
    <property type="entry name" value="DHR-2_Lobe_C"/>
    <property type="match status" value="1"/>
</dbReference>
<organism evidence="9 10">
    <name type="scientific">Sphagnurus paluster</name>
    <dbReference type="NCBI Taxonomy" id="117069"/>
    <lineage>
        <taxon>Eukaryota</taxon>
        <taxon>Fungi</taxon>
        <taxon>Dikarya</taxon>
        <taxon>Basidiomycota</taxon>
        <taxon>Agaricomycotina</taxon>
        <taxon>Agaricomycetes</taxon>
        <taxon>Agaricomycetidae</taxon>
        <taxon>Agaricales</taxon>
        <taxon>Tricholomatineae</taxon>
        <taxon>Lyophyllaceae</taxon>
        <taxon>Sphagnurus</taxon>
    </lineage>
</organism>
<keyword evidence="3" id="KW-0597">Phosphoprotein</keyword>
<dbReference type="SUPFAM" id="SSF48371">
    <property type="entry name" value="ARM repeat"/>
    <property type="match status" value="1"/>
</dbReference>
<dbReference type="InterPro" id="IPR056372">
    <property type="entry name" value="TPR_DOCK"/>
</dbReference>
<feature type="compositionally biased region" description="Low complexity" evidence="6">
    <location>
        <begin position="2063"/>
        <end position="2077"/>
    </location>
</feature>
<dbReference type="InterPro" id="IPR027007">
    <property type="entry name" value="C2_DOCK-type_domain"/>
</dbReference>
<dbReference type="Pfam" id="PF16172">
    <property type="entry name" value="DOCK_N"/>
    <property type="match status" value="1"/>
</dbReference>
<reference evidence="9" key="2">
    <citation type="submission" date="2021-10" db="EMBL/GenBank/DDBJ databases">
        <title>Phylogenomics reveals ancestral predisposition of the termite-cultivated fungus Termitomyces towards a domesticated lifestyle.</title>
        <authorList>
            <person name="Auxier B."/>
            <person name="Grum-Grzhimaylo A."/>
            <person name="Cardenas M.E."/>
            <person name="Lodge J.D."/>
            <person name="Laessoe T."/>
            <person name="Pedersen O."/>
            <person name="Smith M.E."/>
            <person name="Kuyper T.W."/>
            <person name="Franco-Molano E.A."/>
            <person name="Baroni T.J."/>
            <person name="Aanen D.K."/>
        </authorList>
    </citation>
    <scope>NUCLEOTIDE SEQUENCE</scope>
    <source>
        <strain evidence="9">D49</strain>
    </source>
</reference>
<dbReference type="Gene3D" id="2.60.40.150">
    <property type="entry name" value="C2 domain"/>
    <property type="match status" value="1"/>
</dbReference>
<feature type="region of interest" description="Disordered" evidence="6">
    <location>
        <begin position="2063"/>
        <end position="2087"/>
    </location>
</feature>
<dbReference type="InterPro" id="IPR042455">
    <property type="entry name" value="DOCK_N_sub1"/>
</dbReference>
<comment type="subcellular location">
    <subcellularLocation>
        <location evidence="1">Cytoplasm</location>
    </subcellularLocation>
</comment>
<dbReference type="Gene3D" id="1.20.58.740">
    <property type="match status" value="1"/>
</dbReference>
<dbReference type="InterPro" id="IPR027357">
    <property type="entry name" value="DOCKER_dom"/>
</dbReference>
<dbReference type="GO" id="GO:0005886">
    <property type="term" value="C:plasma membrane"/>
    <property type="evidence" value="ECO:0007669"/>
    <property type="project" value="TreeGrafter"/>
</dbReference>
<dbReference type="GO" id="GO:0007264">
    <property type="term" value="P:small GTPase-mediated signal transduction"/>
    <property type="evidence" value="ECO:0007669"/>
    <property type="project" value="InterPro"/>
</dbReference>
<evidence type="ECO:0000256" key="5">
    <source>
        <dbReference type="PROSITE-ProRule" id="PRU00983"/>
    </source>
</evidence>
<evidence type="ECO:0000256" key="2">
    <source>
        <dbReference type="ARBA" id="ARBA00022490"/>
    </source>
</evidence>
<keyword evidence="4" id="KW-0344">Guanine-nucleotide releasing factor</keyword>
<evidence type="ECO:0000259" key="7">
    <source>
        <dbReference type="PROSITE" id="PS51650"/>
    </source>
</evidence>